<evidence type="ECO:0000256" key="2">
    <source>
        <dbReference type="ARBA" id="ARBA00023200"/>
    </source>
</evidence>
<protein>
    <submittedName>
        <fullName evidence="3">Major capsid protein</fullName>
    </submittedName>
</protein>
<keyword evidence="1" id="KW-0946">Virion</keyword>
<organism evidence="3">
    <name type="scientific">Caudovirales sp. ctt3K6</name>
    <dbReference type="NCBI Taxonomy" id="2826786"/>
    <lineage>
        <taxon>Viruses</taxon>
        <taxon>Duplodnaviria</taxon>
        <taxon>Heunggongvirae</taxon>
        <taxon>Uroviricota</taxon>
        <taxon>Caudoviricetes</taxon>
    </lineage>
</organism>
<dbReference type="InterPro" id="IPR005564">
    <property type="entry name" value="Major_capsid_GpE"/>
</dbReference>
<reference evidence="3" key="1">
    <citation type="journal article" date="2021" name="Proc. Natl. Acad. Sci. U.S.A.">
        <title>A Catalog of Tens of Thousands of Viruses from Human Metagenomes Reveals Hidden Associations with Chronic Diseases.</title>
        <authorList>
            <person name="Tisza M.J."/>
            <person name="Buck C.B."/>
        </authorList>
    </citation>
    <scope>NUCLEOTIDE SEQUENCE</scope>
    <source>
        <strain evidence="3">Ctt3K6</strain>
    </source>
</reference>
<keyword evidence="1" id="KW-0167">Capsid protein</keyword>
<dbReference type="EMBL" id="BK015750">
    <property type="protein sequence ID" value="DAE23240.1"/>
    <property type="molecule type" value="Genomic_DNA"/>
</dbReference>
<proteinExistence type="predicted"/>
<evidence type="ECO:0000313" key="3">
    <source>
        <dbReference type="EMBL" id="DAE23240.1"/>
    </source>
</evidence>
<dbReference type="Gene3D" id="3.15.30.10">
    <property type="entry name" value="putative capsid protein of prophage domain like"/>
    <property type="match status" value="1"/>
</dbReference>
<dbReference type="Pfam" id="PF03864">
    <property type="entry name" value="Phage_cap_E"/>
    <property type="match status" value="1"/>
</dbReference>
<evidence type="ECO:0000256" key="1">
    <source>
        <dbReference type="ARBA" id="ARBA00022561"/>
    </source>
</evidence>
<dbReference type="Gene3D" id="3.30.1930.10">
    <property type="entry name" value="capsid protein of prophage domain"/>
    <property type="match status" value="1"/>
</dbReference>
<name>A0A8S5QW06_9CAUD</name>
<keyword evidence="2" id="KW-1035">Host cytoplasm</keyword>
<accession>A0A8S5QW06</accession>
<sequence length="345" mass="38542">MPNMVDLYTPRTLAEVVKTTPPVRTFLRDRFFTNVKTFPTKRVDIDIVKGNRKMAAFIHPMVGGEIVQAEGYETKSYAPPLINPATISTADQLLERLPGEDMYSGKTPADRAAEKLIEEYNQLNDMTTRREEWMAAQVLTTGQLKVKGKGVDEVIDFGLTNKATLASTKKWGGSAADIWGNLKDWKQQVSRNGFANANMVIMGKAAADAFMADATIKNLLDNRRIEIGAIKPEEMEGGLTYYGHLNLPGVDIYGYDEVYLDDADDSTKPLIPDNMVLMLPSAAGFVRAYGLCTYLDDAGAWHSAETDRLLRTYVEHRPDRRFIELQTHPLLIPDKIDSWFAATVL</sequence>
<dbReference type="GO" id="GO:0019028">
    <property type="term" value="C:viral capsid"/>
    <property type="evidence" value="ECO:0007669"/>
    <property type="project" value="UniProtKB-KW"/>
</dbReference>